<dbReference type="PANTHER" id="PTHR43156">
    <property type="entry name" value="STAGE II SPORULATION PROTEIN E-RELATED"/>
    <property type="match status" value="1"/>
</dbReference>
<dbReference type="InterPro" id="IPR000700">
    <property type="entry name" value="PAS-assoc_C"/>
</dbReference>
<feature type="domain" description="PAC" evidence="2">
    <location>
        <begin position="99"/>
        <end position="151"/>
    </location>
</feature>
<sequence length="763" mass="81060">MTASHTAGSDRRRGGEDRARLDQLLEDDPADLYEHAPCGYLSTLPDGTIVKVNETLCSWLGRPAERVLRTRLRDLLSVGGQVFHDTHLAPLLRMQGAVREVALDVVRDDGTVLPCLVNAVELRDPEGGPLLVRATLFEATARRQYEREILSAHRAAELSEARSRTLQEVVVQLAGAVSTADVASVVVQQARTALRSRGAALLLVTGGPVGPRGGAAGTASQPELVVACSDGLPAALLDQLVTAADGRIALELAEGLRVVVPDERLHERRPELATALGEAGLHALVVVPVSADTRRLGVLLLGLGNSAADDLIDLDEPRDGELSDGDRDLLWTLGRQAGQALERARLQEETTRQAERSAFLLHAARQMAAATGVRETIDRLAELAVPRLADVCLLDLVTVHGARRVVARHGDPARQHLVDTLLEWAPPARELPHPARRALAEGCTQWFPAPDDAWLASVVREPRELAAVQALELASIVSVPLIAEGRTLGAFTLSADRRRGPFTVADVELVEQLANQVSLVLTKAQRYELESSTSHTLQATLLPPHPPPVPGMTVAVRYLAATSGVEIGGDFYDVATLPGEHVAIAVGDVVGHDITAAATMGQLRSVYRALLVEGPAPSAVIDRLQASWPLLGLQRMATALFATLDLPTGLLHVASAGHPPPLLIVDGRAEYLPVVPSRMLGAPPAPAVEWSGLVPPGATLLLFTDGLVESRTSDIDTGLARLRAAAERGAGAGADELCDRLLAELAGTYRADDIALLALTRDA</sequence>
<evidence type="ECO:0000313" key="5">
    <source>
        <dbReference type="Proteomes" id="UP000552836"/>
    </source>
</evidence>
<dbReference type="SMART" id="SM00065">
    <property type="entry name" value="GAF"/>
    <property type="match status" value="2"/>
</dbReference>
<protein>
    <submittedName>
        <fullName evidence="4">Serine/threonine-protein kinase RsbW</fullName>
        <ecNumber evidence="4">2.7.11.1</ecNumber>
    </submittedName>
</protein>
<dbReference type="NCBIfam" id="TIGR00229">
    <property type="entry name" value="sensory_box"/>
    <property type="match status" value="1"/>
</dbReference>
<dbReference type="SUPFAM" id="SSF55785">
    <property type="entry name" value="PYP-like sensor domain (PAS domain)"/>
    <property type="match status" value="1"/>
</dbReference>
<reference evidence="4 5" key="3">
    <citation type="submission" date="2020-02" db="EMBL/GenBank/DDBJ databases">
        <title>Sequencing the genomes of 1000 actinobacteria strains.</title>
        <authorList>
            <person name="Klenk H.-P."/>
        </authorList>
    </citation>
    <scope>NUCLEOTIDE SEQUENCE [LARGE SCALE GENOMIC DNA]</scope>
    <source>
        <strain evidence="4 5">DSM 45201</strain>
    </source>
</reference>
<evidence type="ECO:0000313" key="3">
    <source>
        <dbReference type="EMBL" id="GGL79714.1"/>
    </source>
</evidence>
<dbReference type="RefSeq" id="WP_166755434.1">
    <property type="nucleotide sequence ID" value="NZ_BAABJU010000005.1"/>
</dbReference>
<dbReference type="InterPro" id="IPR036457">
    <property type="entry name" value="PPM-type-like_dom_sf"/>
</dbReference>
<dbReference type="CDD" id="cd00130">
    <property type="entry name" value="PAS"/>
    <property type="match status" value="1"/>
</dbReference>
<dbReference type="EMBL" id="BMMI01000008">
    <property type="protein sequence ID" value="GGL79714.1"/>
    <property type="molecule type" value="Genomic_DNA"/>
</dbReference>
<organism evidence="4 5">
    <name type="scientific">Modestobacter marinus</name>
    <dbReference type="NCBI Taxonomy" id="477641"/>
    <lineage>
        <taxon>Bacteria</taxon>
        <taxon>Bacillati</taxon>
        <taxon>Actinomycetota</taxon>
        <taxon>Actinomycetes</taxon>
        <taxon>Geodermatophilales</taxon>
        <taxon>Geodermatophilaceae</taxon>
        <taxon>Modestobacter</taxon>
    </lineage>
</organism>
<dbReference type="SMART" id="SM00331">
    <property type="entry name" value="PP2C_SIG"/>
    <property type="match status" value="1"/>
</dbReference>
<keyword evidence="6" id="KW-1185">Reference proteome</keyword>
<keyword evidence="4" id="KW-0418">Kinase</keyword>
<dbReference type="PROSITE" id="PS50113">
    <property type="entry name" value="PAC"/>
    <property type="match status" value="1"/>
</dbReference>
<dbReference type="GO" id="GO:0004674">
    <property type="term" value="F:protein serine/threonine kinase activity"/>
    <property type="evidence" value="ECO:0007669"/>
    <property type="project" value="UniProtKB-EC"/>
</dbReference>
<dbReference type="PANTHER" id="PTHR43156:SF2">
    <property type="entry name" value="STAGE II SPORULATION PROTEIN E"/>
    <property type="match status" value="1"/>
</dbReference>
<dbReference type="InterPro" id="IPR035965">
    <property type="entry name" value="PAS-like_dom_sf"/>
</dbReference>
<dbReference type="AlphaFoldDB" id="A0A846M0Y0"/>
<dbReference type="InterPro" id="IPR000014">
    <property type="entry name" value="PAS"/>
</dbReference>
<dbReference type="InterPro" id="IPR029016">
    <property type="entry name" value="GAF-like_dom_sf"/>
</dbReference>
<dbReference type="GO" id="GO:0016791">
    <property type="term" value="F:phosphatase activity"/>
    <property type="evidence" value="ECO:0007669"/>
    <property type="project" value="TreeGrafter"/>
</dbReference>
<evidence type="ECO:0000256" key="1">
    <source>
        <dbReference type="ARBA" id="ARBA00022801"/>
    </source>
</evidence>
<dbReference type="Proteomes" id="UP000552836">
    <property type="component" value="Unassembled WGS sequence"/>
</dbReference>
<dbReference type="Gene3D" id="3.60.40.10">
    <property type="entry name" value="PPM-type phosphatase domain"/>
    <property type="match status" value="1"/>
</dbReference>
<dbReference type="EC" id="2.7.11.1" evidence="4"/>
<reference evidence="3" key="4">
    <citation type="submission" date="2024-05" db="EMBL/GenBank/DDBJ databases">
        <authorList>
            <person name="Sun Q."/>
            <person name="Zhou Y."/>
        </authorList>
    </citation>
    <scope>NUCLEOTIDE SEQUENCE</scope>
    <source>
        <strain evidence="3">CGMCC 4.5581</strain>
    </source>
</reference>
<dbReference type="SUPFAM" id="SSF55781">
    <property type="entry name" value="GAF domain-like"/>
    <property type="match status" value="2"/>
</dbReference>
<dbReference type="InterPro" id="IPR052016">
    <property type="entry name" value="Bact_Sigma-Reg"/>
</dbReference>
<keyword evidence="1" id="KW-0378">Hydrolase</keyword>
<evidence type="ECO:0000259" key="2">
    <source>
        <dbReference type="PROSITE" id="PS50113"/>
    </source>
</evidence>
<dbReference type="Pfam" id="PF13426">
    <property type="entry name" value="PAS_9"/>
    <property type="match status" value="1"/>
</dbReference>
<dbReference type="Gene3D" id="3.30.450.40">
    <property type="match status" value="2"/>
</dbReference>
<name>A0A846M0Y0_9ACTN</name>
<evidence type="ECO:0000313" key="4">
    <source>
        <dbReference type="EMBL" id="NIH68180.1"/>
    </source>
</evidence>
<dbReference type="Gene3D" id="3.30.450.20">
    <property type="entry name" value="PAS domain"/>
    <property type="match status" value="1"/>
</dbReference>
<dbReference type="SUPFAM" id="SSF81606">
    <property type="entry name" value="PP2C-like"/>
    <property type="match status" value="1"/>
</dbReference>
<dbReference type="Pfam" id="PF07228">
    <property type="entry name" value="SpoIIE"/>
    <property type="match status" value="1"/>
</dbReference>
<keyword evidence="4" id="KW-0808">Transferase</keyword>
<dbReference type="InterPro" id="IPR003018">
    <property type="entry name" value="GAF"/>
</dbReference>
<dbReference type="InterPro" id="IPR001932">
    <property type="entry name" value="PPM-type_phosphatase-like_dom"/>
</dbReference>
<reference evidence="3" key="1">
    <citation type="journal article" date="2014" name="Int. J. Syst. Evol. Microbiol.">
        <title>Complete genome of a new Firmicutes species belonging to the dominant human colonic microbiota ('Ruminococcus bicirculans') reveals two chromosomes and a selective capacity to utilize plant glucans.</title>
        <authorList>
            <consortium name="NISC Comparative Sequencing Program"/>
            <person name="Wegmann U."/>
            <person name="Louis P."/>
            <person name="Goesmann A."/>
            <person name="Henrissat B."/>
            <person name="Duncan S.H."/>
            <person name="Flint H.J."/>
        </authorList>
    </citation>
    <scope>NUCLEOTIDE SEQUENCE</scope>
    <source>
        <strain evidence="3">CGMCC 4.5581</strain>
    </source>
</reference>
<dbReference type="Pfam" id="PF13185">
    <property type="entry name" value="GAF_2"/>
    <property type="match status" value="2"/>
</dbReference>
<proteinExistence type="predicted"/>
<gene>
    <name evidence="4" type="ORF">FB380_002626</name>
    <name evidence="3" type="ORF">GCM10011589_39910</name>
</gene>
<dbReference type="Proteomes" id="UP000648663">
    <property type="component" value="Unassembled WGS sequence"/>
</dbReference>
<comment type="caution">
    <text evidence="4">The sequence shown here is derived from an EMBL/GenBank/DDBJ whole genome shotgun (WGS) entry which is preliminary data.</text>
</comment>
<dbReference type="EMBL" id="JAAMPA010000001">
    <property type="protein sequence ID" value="NIH68180.1"/>
    <property type="molecule type" value="Genomic_DNA"/>
</dbReference>
<evidence type="ECO:0000313" key="6">
    <source>
        <dbReference type="Proteomes" id="UP000648663"/>
    </source>
</evidence>
<accession>A0A846M0Y0</accession>
<reference evidence="6" key="2">
    <citation type="journal article" date="2019" name="Int. J. Syst. Evol. Microbiol.">
        <title>The Global Catalogue of Microorganisms (GCM) 10K type strain sequencing project: providing services to taxonomists for standard genome sequencing and annotation.</title>
        <authorList>
            <consortium name="The Broad Institute Genomics Platform"/>
            <consortium name="The Broad Institute Genome Sequencing Center for Infectious Disease"/>
            <person name="Wu L."/>
            <person name="Ma J."/>
        </authorList>
    </citation>
    <scope>NUCLEOTIDE SEQUENCE [LARGE SCALE GENOMIC DNA]</scope>
    <source>
        <strain evidence="6">CGMCC 4.5581</strain>
    </source>
</reference>